<keyword evidence="2" id="KW-1185">Reference proteome</keyword>
<dbReference type="Proteomes" id="UP001501455">
    <property type="component" value="Unassembled WGS sequence"/>
</dbReference>
<gene>
    <name evidence="1" type="ORF">GCM10019016_078610</name>
</gene>
<evidence type="ECO:0000313" key="2">
    <source>
        <dbReference type="Proteomes" id="UP001501455"/>
    </source>
</evidence>
<name>A0ABP6U1E1_9ACTN</name>
<evidence type="ECO:0000313" key="1">
    <source>
        <dbReference type="EMBL" id="GAA3500754.1"/>
    </source>
</evidence>
<comment type="caution">
    <text evidence="1">The sequence shown here is derived from an EMBL/GenBank/DDBJ whole genome shotgun (WGS) entry which is preliminary data.</text>
</comment>
<dbReference type="EMBL" id="BAAAXF010000057">
    <property type="protein sequence ID" value="GAA3500754.1"/>
    <property type="molecule type" value="Genomic_DNA"/>
</dbReference>
<organism evidence="1 2">
    <name type="scientific">Streptomyces prasinosporus</name>
    <dbReference type="NCBI Taxonomy" id="68256"/>
    <lineage>
        <taxon>Bacteria</taxon>
        <taxon>Bacillati</taxon>
        <taxon>Actinomycetota</taxon>
        <taxon>Actinomycetes</taxon>
        <taxon>Kitasatosporales</taxon>
        <taxon>Streptomycetaceae</taxon>
        <taxon>Streptomyces</taxon>
        <taxon>Streptomyces albogriseolus group</taxon>
    </lineage>
</organism>
<accession>A0ABP6U1E1</accession>
<sequence>MLERLADLVGPPTPRAFTLTFAGRERHEGQAPTRFVVNAANLDDAAPASPAARTPIAPTPHH</sequence>
<proteinExistence type="predicted"/>
<protein>
    <submittedName>
        <fullName evidence="1">Uncharacterized protein</fullName>
    </submittedName>
</protein>
<reference evidence="2" key="1">
    <citation type="journal article" date="2019" name="Int. J. Syst. Evol. Microbiol.">
        <title>The Global Catalogue of Microorganisms (GCM) 10K type strain sequencing project: providing services to taxonomists for standard genome sequencing and annotation.</title>
        <authorList>
            <consortium name="The Broad Institute Genomics Platform"/>
            <consortium name="The Broad Institute Genome Sequencing Center for Infectious Disease"/>
            <person name="Wu L."/>
            <person name="Ma J."/>
        </authorList>
    </citation>
    <scope>NUCLEOTIDE SEQUENCE [LARGE SCALE GENOMIC DNA]</scope>
    <source>
        <strain evidence="2">JCM 4816</strain>
    </source>
</reference>